<evidence type="ECO:0000313" key="4">
    <source>
        <dbReference type="WBParaSite" id="Csp11.Scaffold558.g3837.t3"/>
    </source>
</evidence>
<protein>
    <submittedName>
        <fullName evidence="4">MOSC domain-containing protein</fullName>
    </submittedName>
</protein>
<evidence type="ECO:0000259" key="2">
    <source>
        <dbReference type="PROSITE" id="PS51340"/>
    </source>
</evidence>
<keyword evidence="3" id="KW-1185">Reference proteome</keyword>
<dbReference type="WBParaSite" id="Csp11.Scaffold558.g3837.t3">
    <property type="protein sequence ID" value="Csp11.Scaffold558.g3837.t3"/>
    <property type="gene ID" value="Csp11.Scaffold558.g3837"/>
</dbReference>
<dbReference type="Gene3D" id="3.40.640.10">
    <property type="entry name" value="Type I PLP-dependent aspartate aminotransferase-like (Major domain)"/>
    <property type="match status" value="1"/>
</dbReference>
<keyword evidence="1" id="KW-0501">Molybdenum cofactor biosynthesis</keyword>
<accession>A0A1I7T9U6</accession>
<dbReference type="GO" id="GO:0030151">
    <property type="term" value="F:molybdenum ion binding"/>
    <property type="evidence" value="ECO:0007669"/>
    <property type="project" value="InterPro"/>
</dbReference>
<organism evidence="3 4">
    <name type="scientific">Caenorhabditis tropicalis</name>
    <dbReference type="NCBI Taxonomy" id="1561998"/>
    <lineage>
        <taxon>Eukaryota</taxon>
        <taxon>Metazoa</taxon>
        <taxon>Ecdysozoa</taxon>
        <taxon>Nematoda</taxon>
        <taxon>Chromadorea</taxon>
        <taxon>Rhabditida</taxon>
        <taxon>Rhabditina</taxon>
        <taxon>Rhabditomorpha</taxon>
        <taxon>Rhabditoidea</taxon>
        <taxon>Rhabditidae</taxon>
        <taxon>Peloderinae</taxon>
        <taxon>Caenorhabditis</taxon>
    </lineage>
</organism>
<dbReference type="InterPro" id="IPR015424">
    <property type="entry name" value="PyrdxlP-dep_Trfase"/>
</dbReference>
<dbReference type="SUPFAM" id="SSF141673">
    <property type="entry name" value="MOSC N-terminal domain-like"/>
    <property type="match status" value="1"/>
</dbReference>
<dbReference type="Gene3D" id="3.90.1150.10">
    <property type="entry name" value="Aspartate Aminotransferase, domain 1"/>
    <property type="match status" value="1"/>
</dbReference>
<feature type="domain" description="MOSC" evidence="2">
    <location>
        <begin position="521"/>
        <end position="642"/>
    </location>
</feature>
<dbReference type="STRING" id="1561998.A0A1I7T9U6"/>
<sequence>MPYLDHAGCTLPSKTQLEEVFKLQSQLILANPHSHHATAIKTQQIKTKDGVVSEISTVLRGGTSYFGYFHDSHHSVVGLRHIVNGKIDGICCVEEDLAGDIPEVRNSLFAFTAMSNFCGKKYDLGNITKLQEKGWSVLLDAAGLVSTSPLDLSSYRPNFVAFSFYKMFGYPTGLGALLVKKDSAHTILKTSFAGGTVQSVDDTSLFYLLRDSEQAFEEGTLNYYGIAQLQKGFEDLDRYGGIKSIQKITHTLRTKTFEMLQSKKHPNGRKVVEIYSQSKNPEGPDKQGAVVAFNLKRPDGGYYGYTEVEKMCAIFGIELRTGCFCNIGACKKYLGITSEMITENMSKGKRCGDEIDLINGRPTGAIRVSFGRMSTDQDIKALEQMIDTCFVSGELDVVETSRALKIELYSPTIVNLFSFPIKSVGSIGRDRYDLTARGFKHDRDFLIVKDDVTLNLKMHPELCRLTAIIVDDEKLQIQTFDQNDNFVIPMNLDLTENDAKVVCKKTIATLDCGDKVGKWLEDALDMPNCRLLRVAEESKKNFVNDSPFLVINEASVYMLSRHINMEVQDILTRFRSNIVVRGLPPFIEDAAKRLSIMNLEFEVVDKCTRCEMICVDPMTGEKDPALLLALRDYRNKQKVGES</sequence>
<evidence type="ECO:0000256" key="1">
    <source>
        <dbReference type="ARBA" id="ARBA00023150"/>
    </source>
</evidence>
<dbReference type="GO" id="GO:0030170">
    <property type="term" value="F:pyridoxal phosphate binding"/>
    <property type="evidence" value="ECO:0007669"/>
    <property type="project" value="InterPro"/>
</dbReference>
<dbReference type="GO" id="GO:0003824">
    <property type="term" value="F:catalytic activity"/>
    <property type="evidence" value="ECO:0007669"/>
    <property type="project" value="InterPro"/>
</dbReference>
<dbReference type="Pfam" id="PF00266">
    <property type="entry name" value="Aminotran_5"/>
    <property type="match status" value="1"/>
</dbReference>
<evidence type="ECO:0000313" key="3">
    <source>
        <dbReference type="Proteomes" id="UP000095282"/>
    </source>
</evidence>
<reference evidence="4" key="1">
    <citation type="submission" date="2016-11" db="UniProtKB">
        <authorList>
            <consortium name="WormBaseParasite"/>
        </authorList>
    </citation>
    <scope>IDENTIFICATION</scope>
</reference>
<dbReference type="PANTHER" id="PTHR14237">
    <property type="entry name" value="MOLYBDOPTERIN COFACTOR SULFURASE MOSC"/>
    <property type="match status" value="1"/>
</dbReference>
<dbReference type="InterPro" id="IPR015422">
    <property type="entry name" value="PyrdxlP-dep_Trfase_small"/>
</dbReference>
<dbReference type="AlphaFoldDB" id="A0A1I7T9U6"/>
<dbReference type="Proteomes" id="UP000095282">
    <property type="component" value="Unplaced"/>
</dbReference>
<proteinExistence type="predicted"/>
<dbReference type="InterPro" id="IPR000192">
    <property type="entry name" value="Aminotrans_V_dom"/>
</dbReference>
<dbReference type="Pfam" id="PF03473">
    <property type="entry name" value="MOSC"/>
    <property type="match status" value="1"/>
</dbReference>
<dbReference type="GO" id="GO:0006777">
    <property type="term" value="P:Mo-molybdopterin cofactor biosynthetic process"/>
    <property type="evidence" value="ECO:0007669"/>
    <property type="project" value="UniProtKB-KW"/>
</dbReference>
<dbReference type="InterPro" id="IPR005302">
    <property type="entry name" value="MoCF_Sase_C"/>
</dbReference>
<dbReference type="SUPFAM" id="SSF53383">
    <property type="entry name" value="PLP-dependent transferases"/>
    <property type="match status" value="1"/>
</dbReference>
<dbReference type="PROSITE" id="PS51340">
    <property type="entry name" value="MOSC"/>
    <property type="match status" value="1"/>
</dbReference>
<name>A0A1I7T9U6_9PELO</name>
<dbReference type="Pfam" id="PF03476">
    <property type="entry name" value="MOSC_N"/>
    <property type="match status" value="1"/>
</dbReference>
<dbReference type="InterPro" id="IPR015421">
    <property type="entry name" value="PyrdxlP-dep_Trfase_major"/>
</dbReference>
<dbReference type="PANTHER" id="PTHR14237:SF80">
    <property type="entry name" value="MOLYBDENUM COFACTOR SULFURASE"/>
    <property type="match status" value="1"/>
</dbReference>
<dbReference type="InterPro" id="IPR005303">
    <property type="entry name" value="MOCOS_middle"/>
</dbReference>